<dbReference type="EMBL" id="JARJLG010000252">
    <property type="protein sequence ID" value="KAJ7723002.1"/>
    <property type="molecule type" value="Genomic_DNA"/>
</dbReference>
<proteinExistence type="predicted"/>
<evidence type="ECO:0000256" key="1">
    <source>
        <dbReference type="SAM" id="MobiDB-lite"/>
    </source>
</evidence>
<feature type="region of interest" description="Disordered" evidence="1">
    <location>
        <begin position="235"/>
        <end position="259"/>
    </location>
</feature>
<reference evidence="2" key="1">
    <citation type="submission" date="2023-03" db="EMBL/GenBank/DDBJ databases">
        <title>Massive genome expansion in bonnet fungi (Mycena s.s.) driven by repeated elements and novel gene families across ecological guilds.</title>
        <authorList>
            <consortium name="Lawrence Berkeley National Laboratory"/>
            <person name="Harder C.B."/>
            <person name="Miyauchi S."/>
            <person name="Viragh M."/>
            <person name="Kuo A."/>
            <person name="Thoen E."/>
            <person name="Andreopoulos B."/>
            <person name="Lu D."/>
            <person name="Skrede I."/>
            <person name="Drula E."/>
            <person name="Henrissat B."/>
            <person name="Morin E."/>
            <person name="Kohler A."/>
            <person name="Barry K."/>
            <person name="LaButti K."/>
            <person name="Morin E."/>
            <person name="Salamov A."/>
            <person name="Lipzen A."/>
            <person name="Mereny Z."/>
            <person name="Hegedus B."/>
            <person name="Baldrian P."/>
            <person name="Stursova M."/>
            <person name="Weitz H."/>
            <person name="Taylor A."/>
            <person name="Grigoriev I.V."/>
            <person name="Nagy L.G."/>
            <person name="Martin F."/>
            <person name="Kauserud H."/>
        </authorList>
    </citation>
    <scope>NUCLEOTIDE SEQUENCE</scope>
    <source>
        <strain evidence="2">CBHHK188m</strain>
    </source>
</reference>
<gene>
    <name evidence="2" type="ORF">DFH07DRAFT_946607</name>
</gene>
<sequence length="457" mass="51602">MRVEVEANMLKVGKFVQAGKDTDERSPLNGHKFCTITTHRPIPAARASILGPAPNLPRKRFPAQRRSQIHRRLEEMTRHRRYATHDTKSQRRSEVFECFRYKSKAEEGWIPSTSFTMIEEPDGKYECFVAKNEALSGQRRGAIEKDGREEAESPDLAHLVHLDPKIAGEEALRDVQEHFDPISGWKLRCGAALQSPSFKITKWDRPLCRRKGTAPCTRQYTLRAVAPVGEARELESGGGVAVKHEETHTQDRARNRTSGGGVRAEVYIGTPLRLAQWRWDCVEEFTFSSRVSSSYHTIYAKFTRTDVAPRMHAGRYKLQTRARRRRRRQRDAWEAALVGDAPLHHPRVRPREANAAAVVGVCDVCLEEGGIGPSARFGPVLHSSSRITPKVSWKSRGNPTLKIKTTHCEKDILKVCLRQSPAAIISAEPAVSTLCLVENSTNWTKEKLGDILAYFRL</sequence>
<dbReference type="Proteomes" id="UP001215280">
    <property type="component" value="Unassembled WGS sequence"/>
</dbReference>
<dbReference type="AlphaFoldDB" id="A0AAD7HKT2"/>
<organism evidence="2 3">
    <name type="scientific">Mycena maculata</name>
    <dbReference type="NCBI Taxonomy" id="230809"/>
    <lineage>
        <taxon>Eukaryota</taxon>
        <taxon>Fungi</taxon>
        <taxon>Dikarya</taxon>
        <taxon>Basidiomycota</taxon>
        <taxon>Agaricomycotina</taxon>
        <taxon>Agaricomycetes</taxon>
        <taxon>Agaricomycetidae</taxon>
        <taxon>Agaricales</taxon>
        <taxon>Marasmiineae</taxon>
        <taxon>Mycenaceae</taxon>
        <taxon>Mycena</taxon>
    </lineage>
</organism>
<accession>A0AAD7HKT2</accession>
<keyword evidence="3" id="KW-1185">Reference proteome</keyword>
<name>A0AAD7HKT2_9AGAR</name>
<evidence type="ECO:0000313" key="2">
    <source>
        <dbReference type="EMBL" id="KAJ7723002.1"/>
    </source>
</evidence>
<protein>
    <submittedName>
        <fullName evidence="2">Uncharacterized protein</fullName>
    </submittedName>
</protein>
<comment type="caution">
    <text evidence="2">The sequence shown here is derived from an EMBL/GenBank/DDBJ whole genome shotgun (WGS) entry which is preliminary data.</text>
</comment>
<evidence type="ECO:0000313" key="3">
    <source>
        <dbReference type="Proteomes" id="UP001215280"/>
    </source>
</evidence>
<feature type="compositionally biased region" description="Basic and acidic residues" evidence="1">
    <location>
        <begin position="242"/>
        <end position="254"/>
    </location>
</feature>